<accession>A0A7S0SDG6</accession>
<dbReference type="GO" id="GO:0032259">
    <property type="term" value="P:methylation"/>
    <property type="evidence" value="ECO:0007669"/>
    <property type="project" value="UniProtKB-UniRule"/>
</dbReference>
<evidence type="ECO:0000256" key="7">
    <source>
        <dbReference type="SAM" id="MobiDB-lite"/>
    </source>
</evidence>
<keyword evidence="2" id="KW-0017">Alkaloid metabolism</keyword>
<dbReference type="InterPro" id="IPR029063">
    <property type="entry name" value="SAM-dependent_MTases_sf"/>
</dbReference>
<protein>
    <recommendedName>
        <fullName evidence="8">Methyltransferase domain-containing protein</fullName>
    </recommendedName>
</protein>
<keyword evidence="4 6" id="KW-0808">Transferase</keyword>
<gene>
    <name evidence="9" type="ORF">MANT1106_LOCUS6534</name>
</gene>
<evidence type="ECO:0000259" key="8">
    <source>
        <dbReference type="Pfam" id="PF13847"/>
    </source>
</evidence>
<dbReference type="GO" id="GO:0008168">
    <property type="term" value="F:methyltransferase activity"/>
    <property type="evidence" value="ECO:0007669"/>
    <property type="project" value="UniProtKB-KW"/>
</dbReference>
<dbReference type="InterPro" id="IPR025774">
    <property type="entry name" value="PiNMT-like"/>
</dbReference>
<feature type="compositionally biased region" description="Low complexity" evidence="7">
    <location>
        <begin position="28"/>
        <end position="53"/>
    </location>
</feature>
<evidence type="ECO:0000256" key="2">
    <source>
        <dbReference type="ARBA" id="ARBA00022589"/>
    </source>
</evidence>
<keyword evidence="5 6" id="KW-0949">S-adenosyl-L-methionine</keyword>
<evidence type="ECO:0000256" key="4">
    <source>
        <dbReference type="ARBA" id="ARBA00022679"/>
    </source>
</evidence>
<dbReference type="PROSITE" id="PS51581">
    <property type="entry name" value="SAM_GTMT"/>
    <property type="match status" value="1"/>
</dbReference>
<evidence type="ECO:0000256" key="1">
    <source>
        <dbReference type="ARBA" id="ARBA00004913"/>
    </source>
</evidence>
<evidence type="ECO:0000256" key="6">
    <source>
        <dbReference type="PROSITE-ProRule" id="PRU00914"/>
    </source>
</evidence>
<name>A0A7S0SDG6_9CHLO</name>
<feature type="compositionally biased region" description="Low complexity" evidence="7">
    <location>
        <begin position="67"/>
        <end position="78"/>
    </location>
</feature>
<keyword evidence="3 6" id="KW-0489">Methyltransferase</keyword>
<feature type="region of interest" description="SAM motif I" evidence="6">
    <location>
        <begin position="250"/>
        <end position="259"/>
    </location>
</feature>
<reference evidence="9" key="1">
    <citation type="submission" date="2021-01" db="EMBL/GenBank/DDBJ databases">
        <authorList>
            <person name="Corre E."/>
            <person name="Pelletier E."/>
            <person name="Niang G."/>
            <person name="Scheremetjew M."/>
            <person name="Finn R."/>
            <person name="Kale V."/>
            <person name="Holt S."/>
            <person name="Cochrane G."/>
            <person name="Meng A."/>
            <person name="Brown T."/>
            <person name="Cohen L."/>
        </authorList>
    </citation>
    <scope>NUCLEOTIDE SEQUENCE</scope>
    <source>
        <strain evidence="9">SL-175</strain>
    </source>
</reference>
<comment type="similarity">
    <text evidence="6">Belongs to the class I-like SAM-binding methyltransferase superfamily. gTMT family.</text>
</comment>
<dbReference type="FunFam" id="3.40.50.150:FF:000669">
    <property type="entry name" value="Cyanobacterial-type MPBQ/MSBQ methyltransferase"/>
    <property type="match status" value="1"/>
</dbReference>
<organism evidence="9">
    <name type="scientific">Mantoniella antarctica</name>
    <dbReference type="NCBI Taxonomy" id="81844"/>
    <lineage>
        <taxon>Eukaryota</taxon>
        <taxon>Viridiplantae</taxon>
        <taxon>Chlorophyta</taxon>
        <taxon>Mamiellophyceae</taxon>
        <taxon>Mamiellales</taxon>
        <taxon>Mamiellaceae</taxon>
        <taxon>Mantoniella</taxon>
    </lineage>
</organism>
<sequence length="480" mass="51504">MSAFALRAQPALLGSAARLSGHRRGGRRASAARPRRAAGVAYPASAAASADASGGAGDGESQRSEATEVTPTSTTATEVEVAAAPAALSIKELSAPVLASHGDAAAAAARAEGAIAQTSTAVAVAAAPAPTPPKSLAASIPTPVLGAAVLLAASLGVKTILDKPSRAYTDGPGEGKVGSVGQEYDAWTEEGILEYYWGEHIHLGYYSDEDMAKGAGTLIGCNVKNFIEAKFDFVDKMFEWSGCPPEPARVLDVGCGIGGTSRHLAKLLGTKSQVQGITLSPNQVERATELAKTQGVENASFQVMNALQMEFEDNTFDLVWACESGEHMPDKKKYVQEMIRVLKPGGTIVIATWCQRETPPAFNAVEQANLKFLYEEWAHPYFISIEEYVRLMEGTEAMATVGSANWVRETIRSWRHSIWVGVYDPWPVVFAGPRMWYKTVREIVTLERMHRAFDCDLMTYGMMKGTKKVAPEPKKAGWFS</sequence>
<dbReference type="PANTHER" id="PTHR44068">
    <property type="entry name" value="ZGC:194242"/>
    <property type="match status" value="1"/>
</dbReference>
<evidence type="ECO:0000256" key="3">
    <source>
        <dbReference type="ARBA" id="ARBA00022603"/>
    </source>
</evidence>
<evidence type="ECO:0000256" key="5">
    <source>
        <dbReference type="ARBA" id="ARBA00022691"/>
    </source>
</evidence>
<dbReference type="Pfam" id="PF13847">
    <property type="entry name" value="Methyltransf_31"/>
    <property type="match status" value="1"/>
</dbReference>
<dbReference type="PANTHER" id="PTHR44068:SF11">
    <property type="entry name" value="GERANYL DIPHOSPHATE 2-C-METHYLTRANSFERASE"/>
    <property type="match status" value="1"/>
</dbReference>
<dbReference type="GO" id="GO:0009820">
    <property type="term" value="P:alkaloid metabolic process"/>
    <property type="evidence" value="ECO:0007669"/>
    <property type="project" value="UniProtKB-KW"/>
</dbReference>
<feature type="region of interest" description="SAM motif II" evidence="6">
    <location>
        <begin position="314"/>
        <end position="322"/>
    </location>
</feature>
<proteinExistence type="inferred from homology"/>
<comment type="pathway">
    <text evidence="1">Alkaloid biosynthesis.</text>
</comment>
<dbReference type="AlphaFoldDB" id="A0A7S0SDG6"/>
<dbReference type="CDD" id="cd02440">
    <property type="entry name" value="AdoMet_MTases"/>
    <property type="match status" value="1"/>
</dbReference>
<dbReference type="Gene3D" id="3.40.50.150">
    <property type="entry name" value="Vaccinia Virus protein VP39"/>
    <property type="match status" value="1"/>
</dbReference>
<feature type="domain" description="Methyltransferase" evidence="8">
    <location>
        <begin position="249"/>
        <end position="366"/>
    </location>
</feature>
<dbReference type="SUPFAM" id="SSF53335">
    <property type="entry name" value="S-adenosyl-L-methionine-dependent methyltransferases"/>
    <property type="match status" value="1"/>
</dbReference>
<dbReference type="EMBL" id="HBFC01011166">
    <property type="protein sequence ID" value="CAD8703852.1"/>
    <property type="molecule type" value="Transcribed_RNA"/>
</dbReference>
<feature type="region of interest" description="Disordered" evidence="7">
    <location>
        <begin position="17"/>
        <end position="78"/>
    </location>
</feature>
<dbReference type="InterPro" id="IPR050447">
    <property type="entry name" value="Erg6_SMT_methyltransf"/>
</dbReference>
<dbReference type="InterPro" id="IPR025714">
    <property type="entry name" value="Methyltranfer_dom"/>
</dbReference>
<evidence type="ECO:0000313" key="9">
    <source>
        <dbReference type="EMBL" id="CAD8703852.1"/>
    </source>
</evidence>
<feature type="region of interest" description="SAM motif III" evidence="6">
    <location>
        <begin position="341"/>
        <end position="350"/>
    </location>
</feature>